<keyword evidence="2 6" id="KW-0479">Metal-binding</keyword>
<reference evidence="7 8" key="1">
    <citation type="submission" date="2017-09" db="EMBL/GenBank/DDBJ databases">
        <title>WGS assembly of Aquilegia coerulea Goldsmith.</title>
        <authorList>
            <person name="Hodges S."/>
            <person name="Kramer E."/>
            <person name="Nordborg M."/>
            <person name="Tomkins J."/>
            <person name="Borevitz J."/>
            <person name="Derieg N."/>
            <person name="Yan J."/>
            <person name="Mihaltcheva S."/>
            <person name="Hayes R.D."/>
            <person name="Rokhsar D."/>
        </authorList>
    </citation>
    <scope>NUCLEOTIDE SEQUENCE [LARGE SCALE GENOMIC DNA]</scope>
    <source>
        <strain evidence="8">cv. Goldsmith</strain>
    </source>
</reference>
<evidence type="ECO:0000256" key="5">
    <source>
        <dbReference type="PIRSR" id="PIRSR031051-2"/>
    </source>
</evidence>
<dbReference type="PANTHER" id="PTHR20889">
    <property type="entry name" value="PHOSPHATASE, ORPHAN 1, 2"/>
    <property type="match status" value="1"/>
</dbReference>
<feature type="binding site" evidence="5">
    <location>
        <position position="20"/>
    </location>
    <ligand>
        <name>substrate</name>
    </ligand>
</feature>
<dbReference type="STRING" id="218851.A0A2G5DQ01"/>
<dbReference type="Proteomes" id="UP000230069">
    <property type="component" value="Unassembled WGS sequence"/>
</dbReference>
<evidence type="ECO:0000256" key="4">
    <source>
        <dbReference type="ARBA" id="ARBA00022842"/>
    </source>
</evidence>
<dbReference type="InParanoid" id="A0A2G5DQ01"/>
<dbReference type="AlphaFoldDB" id="A0A2G5DQ01"/>
<keyword evidence="8" id="KW-1185">Reference proteome</keyword>
<evidence type="ECO:0000313" key="8">
    <source>
        <dbReference type="Proteomes" id="UP000230069"/>
    </source>
</evidence>
<dbReference type="OrthoDB" id="10267182at2759"/>
<dbReference type="InterPro" id="IPR036412">
    <property type="entry name" value="HAD-like_sf"/>
</dbReference>
<dbReference type="InterPro" id="IPR006384">
    <property type="entry name" value="HAD_hydro_PyrdxlP_Pase-like"/>
</dbReference>
<evidence type="ECO:0000256" key="2">
    <source>
        <dbReference type="ARBA" id="ARBA00022723"/>
    </source>
</evidence>
<dbReference type="InterPro" id="IPR023214">
    <property type="entry name" value="HAD_sf"/>
</dbReference>
<evidence type="ECO:0000256" key="6">
    <source>
        <dbReference type="PIRSR" id="PIRSR031051-3"/>
    </source>
</evidence>
<evidence type="ECO:0000256" key="1">
    <source>
        <dbReference type="ARBA" id="ARBA00001946"/>
    </source>
</evidence>
<protein>
    <submittedName>
        <fullName evidence="7">Uncharacterized protein</fullName>
    </submittedName>
</protein>
<evidence type="ECO:0000313" key="7">
    <source>
        <dbReference type="EMBL" id="PIA45605.1"/>
    </source>
</evidence>
<comment type="cofactor">
    <cofactor evidence="1 6">
        <name>Mg(2+)</name>
        <dbReference type="ChEBI" id="CHEBI:18420"/>
    </cofactor>
</comment>
<dbReference type="GO" id="GO:0016791">
    <property type="term" value="F:phosphatase activity"/>
    <property type="evidence" value="ECO:0007669"/>
    <property type="project" value="InterPro"/>
</dbReference>
<gene>
    <name evidence="7" type="ORF">AQUCO_01600072v1</name>
</gene>
<keyword evidence="3" id="KW-0378">Hydrolase</keyword>
<dbReference type="Gene3D" id="3.40.50.1000">
    <property type="entry name" value="HAD superfamily/HAD-like"/>
    <property type="match status" value="1"/>
</dbReference>
<name>A0A2G5DQ01_AQUCA</name>
<evidence type="ECO:0000256" key="3">
    <source>
        <dbReference type="ARBA" id="ARBA00022801"/>
    </source>
</evidence>
<sequence>MAGIVIVFNFDKTIIDCDSDNWVVDNLGATKLFDELLPTLPWNTLMTLKSVPLHPSTIFAIKSAKALGCDLRIVSDANLFFIETVLKHHDLMGCFSEIHTNPSFVDEIGRLRILPYHDFNTSSHGYGEFCPPNMCKGVVIERIKGSALADVKKHFIYLGDGKGDLCPSTKLRAYDFVMPRKSFPVWDLICSHPSLVKAGIHEWSSWDDQETILLHLINTIIFDDLRIPSSLIVSDCKFETIPISTQESSQQVVSVPRIAC</sequence>
<dbReference type="SUPFAM" id="SSF56784">
    <property type="entry name" value="HAD-like"/>
    <property type="match status" value="1"/>
</dbReference>
<dbReference type="NCBIfam" id="TIGR01489">
    <property type="entry name" value="DKMTPPase-SF"/>
    <property type="match status" value="1"/>
</dbReference>
<keyword evidence="4 6" id="KW-0460">Magnesium</keyword>
<organism evidence="7 8">
    <name type="scientific">Aquilegia coerulea</name>
    <name type="common">Rocky mountain columbine</name>
    <dbReference type="NCBI Taxonomy" id="218851"/>
    <lineage>
        <taxon>Eukaryota</taxon>
        <taxon>Viridiplantae</taxon>
        <taxon>Streptophyta</taxon>
        <taxon>Embryophyta</taxon>
        <taxon>Tracheophyta</taxon>
        <taxon>Spermatophyta</taxon>
        <taxon>Magnoliopsida</taxon>
        <taxon>Ranunculales</taxon>
        <taxon>Ranunculaceae</taxon>
        <taxon>Thalictroideae</taxon>
        <taxon>Aquilegia</taxon>
    </lineage>
</organism>
<dbReference type="NCBIfam" id="TIGR01488">
    <property type="entry name" value="HAD-SF-IB"/>
    <property type="match status" value="1"/>
</dbReference>
<feature type="binding site" evidence="6">
    <location>
        <position position="11"/>
    </location>
    <ligand>
        <name>Mg(2+)</name>
        <dbReference type="ChEBI" id="CHEBI:18420"/>
    </ligand>
</feature>
<dbReference type="Pfam" id="PF06888">
    <property type="entry name" value="Put_Phosphatase"/>
    <property type="match status" value="1"/>
</dbReference>
<dbReference type="GO" id="GO:0046872">
    <property type="term" value="F:metal ion binding"/>
    <property type="evidence" value="ECO:0007669"/>
    <property type="project" value="UniProtKB-KW"/>
</dbReference>
<dbReference type="PIRSF" id="PIRSF031051">
    <property type="entry name" value="PyrdxlP_Pase_PHOSPHO2"/>
    <property type="match status" value="1"/>
</dbReference>
<proteinExistence type="predicted"/>
<accession>A0A2G5DQ01</accession>
<dbReference type="EMBL" id="KZ305033">
    <property type="protein sequence ID" value="PIA45605.1"/>
    <property type="molecule type" value="Genomic_DNA"/>
</dbReference>
<dbReference type="InterPro" id="IPR016965">
    <property type="entry name" value="Pase_PHOSPHO-typ"/>
</dbReference>
<feature type="binding site" evidence="5">
    <location>
        <position position="76"/>
    </location>
    <ligand>
        <name>substrate</name>
    </ligand>
</feature>
<feature type="binding site" evidence="6">
    <location>
        <position position="160"/>
    </location>
    <ligand>
        <name>Mg(2+)</name>
        <dbReference type="ChEBI" id="CHEBI:18420"/>
    </ligand>
</feature>
<dbReference type="PANTHER" id="PTHR20889:SF12">
    <property type="entry name" value="LP01149P"/>
    <property type="match status" value="1"/>
</dbReference>